<protein>
    <submittedName>
        <fullName evidence="4">Ribosome assembly RNA-binding protein YhbY</fullName>
    </submittedName>
</protein>
<dbReference type="AlphaFoldDB" id="A0A4S4BKK5"/>
<keyword evidence="5" id="KW-1185">Reference proteome</keyword>
<dbReference type="InterPro" id="IPR035920">
    <property type="entry name" value="YhbY-like_sf"/>
</dbReference>
<dbReference type="PROSITE" id="PS51295">
    <property type="entry name" value="CRM"/>
    <property type="match status" value="1"/>
</dbReference>
<dbReference type="PANTHER" id="PTHR40065">
    <property type="entry name" value="RNA-BINDING PROTEIN YHBY"/>
    <property type="match status" value="1"/>
</dbReference>
<dbReference type="InterPro" id="IPR051925">
    <property type="entry name" value="RNA-binding_domain"/>
</dbReference>
<dbReference type="NCBIfam" id="TIGR00253">
    <property type="entry name" value="RNA_bind_YhbY"/>
    <property type="match status" value="1"/>
</dbReference>
<evidence type="ECO:0000256" key="1">
    <source>
        <dbReference type="ARBA" id="ARBA00022884"/>
    </source>
</evidence>
<gene>
    <name evidence="4" type="primary">yhbY</name>
    <name evidence="4" type="ORF">E6C55_23295</name>
</gene>
<dbReference type="InterPro" id="IPR017924">
    <property type="entry name" value="RNA-binding_YhbY"/>
</dbReference>
<evidence type="ECO:0000256" key="2">
    <source>
        <dbReference type="PROSITE-ProRule" id="PRU00626"/>
    </source>
</evidence>
<evidence type="ECO:0000259" key="3">
    <source>
        <dbReference type="PROSITE" id="PS51295"/>
    </source>
</evidence>
<dbReference type="Pfam" id="PF01985">
    <property type="entry name" value="CRS1_YhbY"/>
    <property type="match status" value="1"/>
</dbReference>
<dbReference type="InterPro" id="IPR001890">
    <property type="entry name" value="RNA-binding_CRM"/>
</dbReference>
<dbReference type="EMBL" id="SSOB01000035">
    <property type="protein sequence ID" value="THF75035.1"/>
    <property type="molecule type" value="Genomic_DNA"/>
</dbReference>
<dbReference type="RefSeq" id="WP_136372226.1">
    <property type="nucleotide sequence ID" value="NZ_SSOB01000035.1"/>
</dbReference>
<organism evidence="4 5">
    <name type="scientific">Cohnella fermenti</name>
    <dbReference type="NCBI Taxonomy" id="2565925"/>
    <lineage>
        <taxon>Bacteria</taxon>
        <taxon>Bacillati</taxon>
        <taxon>Bacillota</taxon>
        <taxon>Bacilli</taxon>
        <taxon>Bacillales</taxon>
        <taxon>Paenibacillaceae</taxon>
        <taxon>Cohnella</taxon>
    </lineage>
</organism>
<reference evidence="4 5" key="1">
    <citation type="submission" date="2019-04" db="EMBL/GenBank/DDBJ databases">
        <title>Cohnella sp. nov. isolated from preserved vegetables.</title>
        <authorList>
            <person name="Lin S.-Y."/>
            <person name="Hung M.-H."/>
            <person name="Young C.-C."/>
        </authorList>
    </citation>
    <scope>NUCLEOTIDE SEQUENCE [LARGE SCALE GENOMIC DNA]</scope>
    <source>
        <strain evidence="4 5">CC-MHH1044</strain>
    </source>
</reference>
<dbReference type="SUPFAM" id="SSF75471">
    <property type="entry name" value="YhbY-like"/>
    <property type="match status" value="1"/>
</dbReference>
<dbReference type="Gene3D" id="3.30.110.60">
    <property type="entry name" value="YhbY-like"/>
    <property type="match status" value="1"/>
</dbReference>
<evidence type="ECO:0000313" key="4">
    <source>
        <dbReference type="EMBL" id="THF75035.1"/>
    </source>
</evidence>
<dbReference type="PANTHER" id="PTHR40065:SF3">
    <property type="entry name" value="RNA-BINDING PROTEIN YHBY"/>
    <property type="match status" value="1"/>
</dbReference>
<dbReference type="SMART" id="SM01103">
    <property type="entry name" value="CRS1_YhbY"/>
    <property type="match status" value="1"/>
</dbReference>
<feature type="domain" description="CRM" evidence="3">
    <location>
        <begin position="1"/>
        <end position="96"/>
    </location>
</feature>
<keyword evidence="1 2" id="KW-0694">RNA-binding</keyword>
<name>A0A4S4BKK5_9BACL</name>
<dbReference type="GO" id="GO:0003723">
    <property type="term" value="F:RNA binding"/>
    <property type="evidence" value="ECO:0007669"/>
    <property type="project" value="UniProtKB-UniRule"/>
</dbReference>
<evidence type="ECO:0000313" key="5">
    <source>
        <dbReference type="Proteomes" id="UP000310636"/>
    </source>
</evidence>
<dbReference type="OrthoDB" id="9797519at2"/>
<comment type="caution">
    <text evidence="4">The sequence shown here is derived from an EMBL/GenBank/DDBJ whole genome shotgun (WGS) entry which is preliminary data.</text>
</comment>
<dbReference type="Proteomes" id="UP000310636">
    <property type="component" value="Unassembled WGS sequence"/>
</dbReference>
<accession>A0A4S4BKK5</accession>
<sequence>MLTGKQKRFLRAQAHHLDPIFQVGKGGTNDHLIRHIEEAIEVRELIKVNILNNNDDDRHEVAEELAKRAGAELVQVIGKTIVLYKESKDNKQIVLPR</sequence>
<proteinExistence type="predicted"/>